<evidence type="ECO:0008006" key="4">
    <source>
        <dbReference type="Google" id="ProtNLM"/>
    </source>
</evidence>
<feature type="region of interest" description="Disordered" evidence="1">
    <location>
        <begin position="32"/>
        <end position="51"/>
    </location>
</feature>
<reference evidence="3" key="1">
    <citation type="journal article" date="2019" name="Int. J. Syst. Evol. Microbiol.">
        <title>The Global Catalogue of Microorganisms (GCM) 10K type strain sequencing project: providing services to taxonomists for standard genome sequencing and annotation.</title>
        <authorList>
            <consortium name="The Broad Institute Genomics Platform"/>
            <consortium name="The Broad Institute Genome Sequencing Center for Infectious Disease"/>
            <person name="Wu L."/>
            <person name="Ma J."/>
        </authorList>
    </citation>
    <scope>NUCLEOTIDE SEQUENCE [LARGE SCALE GENOMIC DNA]</scope>
    <source>
        <strain evidence="3">CCUG 52478</strain>
    </source>
</reference>
<evidence type="ECO:0000313" key="3">
    <source>
        <dbReference type="Proteomes" id="UP001597229"/>
    </source>
</evidence>
<accession>A0ABW3W068</accession>
<evidence type="ECO:0000256" key="1">
    <source>
        <dbReference type="SAM" id="MobiDB-lite"/>
    </source>
</evidence>
<sequence>MATNLHDRAVTQRTKYGDLADAIRQQLGDVRARRDLQHPDPDSVAPSDWPSRLGSVQHLRVARQALAANDTAIAQARAGLGAVDTPAEAGAGGSALADLLVIRGGLVVSERYAAERVATDEALIASLGALLGRADAAAADATAHVGWAQVQQDAVDRLKAALTAPPLDTIVADAAAVEGGADLTAADTKLDALLPTALRTRAEARIVEARAVETDAERQLDKAESTYSDRGEVSHKIDTEVAAATTAFTDAVAKLEAYVSRSPGRLASARDAFIAVAAHPALTAAQSAALDATHRADAVDAATKESDLATATAAVAAAQAAVDDALLTALDADPDADPEADANVVAARAALADAGLQTPLTNARDAYDTATRDALDRWEVEVPPSVWDALAAFATAKDAATELADGGARNVLVTAVDQSCDDLAAALDVRDSRRRGDLVVARLLAERTAVERAAAATATARNAAYLRGDGPSGRTPAEL</sequence>
<feature type="compositionally biased region" description="Basic and acidic residues" evidence="1">
    <location>
        <begin position="32"/>
        <end position="41"/>
    </location>
</feature>
<gene>
    <name evidence="2" type="ORF">ACFQ3F_11575</name>
</gene>
<dbReference type="Proteomes" id="UP001597229">
    <property type="component" value="Unassembled WGS sequence"/>
</dbReference>
<keyword evidence="3" id="KW-1185">Reference proteome</keyword>
<proteinExistence type="predicted"/>
<protein>
    <recommendedName>
        <fullName evidence="4">Endonuclease</fullName>
    </recommendedName>
</protein>
<comment type="caution">
    <text evidence="2">The sequence shown here is derived from an EMBL/GenBank/DDBJ whole genome shotgun (WGS) entry which is preliminary data.</text>
</comment>
<evidence type="ECO:0000313" key="2">
    <source>
        <dbReference type="EMBL" id="MFD1248426.1"/>
    </source>
</evidence>
<dbReference type="EMBL" id="JBHTLX010000016">
    <property type="protein sequence ID" value="MFD1248426.1"/>
    <property type="molecule type" value="Genomic_DNA"/>
</dbReference>
<dbReference type="RefSeq" id="WP_367917940.1">
    <property type="nucleotide sequence ID" value="NZ_BAABAC010000006.1"/>
</dbReference>
<name>A0ABW3W068_9ACTN</name>
<organism evidence="2 3">
    <name type="scientific">Nocardioides ginsengisoli</name>
    <dbReference type="NCBI Taxonomy" id="363868"/>
    <lineage>
        <taxon>Bacteria</taxon>
        <taxon>Bacillati</taxon>
        <taxon>Actinomycetota</taxon>
        <taxon>Actinomycetes</taxon>
        <taxon>Propionibacteriales</taxon>
        <taxon>Nocardioidaceae</taxon>
        <taxon>Nocardioides</taxon>
    </lineage>
</organism>